<dbReference type="InterPro" id="IPR002686">
    <property type="entry name" value="Transposase_17"/>
</dbReference>
<accession>C7BKB1</accession>
<evidence type="ECO:0000313" key="3">
    <source>
        <dbReference type="Proteomes" id="UP000002747"/>
    </source>
</evidence>
<proteinExistence type="predicted"/>
<dbReference type="AlphaFoldDB" id="C7BKB1"/>
<organism evidence="2 3">
    <name type="scientific">Photorhabdus asymbiotica subsp. asymbiotica (strain ATCC 43949 / 3105-77)</name>
    <name type="common">Xenorhabdus luminescens (strain 2)</name>
    <dbReference type="NCBI Taxonomy" id="553480"/>
    <lineage>
        <taxon>Bacteria</taxon>
        <taxon>Pseudomonadati</taxon>
        <taxon>Pseudomonadota</taxon>
        <taxon>Gammaproteobacteria</taxon>
        <taxon>Enterobacterales</taxon>
        <taxon>Morganellaceae</taxon>
        <taxon>Photorhabdus</taxon>
    </lineage>
</organism>
<dbReference type="KEGG" id="pay:PAU_03520"/>
<reference evidence="2 3" key="1">
    <citation type="journal article" date="2009" name="BMC Genomics">
        <title>Comparative genomics of the emerging human pathogen Photorhabdus asymbiotica with the insect pathogen Photorhabdus luminescens.</title>
        <authorList>
            <person name="Wilkinson P."/>
            <person name="Waterfield N.R."/>
            <person name="Crossman L."/>
            <person name="Corton C."/>
            <person name="Sanchez-Contreras M."/>
            <person name="Vlisidou I."/>
            <person name="Barron A."/>
            <person name="Bignell A."/>
            <person name="Clark L."/>
            <person name="Ormond D."/>
            <person name="Mayho M."/>
            <person name="Bason N."/>
            <person name="Smith F."/>
            <person name="Simmonds M."/>
            <person name="Churcher C."/>
            <person name="Harris D."/>
            <person name="Thompson N.R."/>
            <person name="Quail M."/>
            <person name="Parkhill J."/>
            <person name="ffrench-Constant R.H."/>
        </authorList>
    </citation>
    <scope>NUCLEOTIDE SEQUENCE [LARGE SCALE GENOMIC DNA]</scope>
    <source>
        <strain evidence="3">ATCC 43949 / 3105-77</strain>
    </source>
</reference>
<dbReference type="SUPFAM" id="SSF143422">
    <property type="entry name" value="Transposase IS200-like"/>
    <property type="match status" value="1"/>
</dbReference>
<dbReference type="Pfam" id="PF01797">
    <property type="entry name" value="Y1_Tnp"/>
    <property type="match status" value="1"/>
</dbReference>
<protein>
    <submittedName>
        <fullName evidence="2">Transposase</fullName>
    </submittedName>
</protein>
<sequence>MLIESPPTVQLSVWVNSLKAVTSQRLRHEFLDWRGADGKAVLWCAVGRG</sequence>
<dbReference type="GO" id="GO:0004803">
    <property type="term" value="F:transposase activity"/>
    <property type="evidence" value="ECO:0007669"/>
    <property type="project" value="InterPro"/>
</dbReference>
<dbReference type="GO" id="GO:0003677">
    <property type="term" value="F:DNA binding"/>
    <property type="evidence" value="ECO:0007669"/>
    <property type="project" value="InterPro"/>
</dbReference>
<dbReference type="STRING" id="291112.PAU_03520"/>
<dbReference type="Proteomes" id="UP000002747">
    <property type="component" value="Chromosome"/>
</dbReference>
<name>C7BKB1_PHOAA</name>
<evidence type="ECO:0000313" key="2">
    <source>
        <dbReference type="EMBL" id="CAQ85608.1"/>
    </source>
</evidence>
<evidence type="ECO:0000259" key="1">
    <source>
        <dbReference type="Pfam" id="PF01797"/>
    </source>
</evidence>
<dbReference type="EMBL" id="FM162591">
    <property type="protein sequence ID" value="CAQ85608.1"/>
    <property type="molecule type" value="Genomic_DNA"/>
</dbReference>
<dbReference type="InterPro" id="IPR036515">
    <property type="entry name" value="Transposase_17_sf"/>
</dbReference>
<gene>
    <name evidence="2" type="ordered locus">PAU_03520</name>
</gene>
<dbReference type="GO" id="GO:0006313">
    <property type="term" value="P:DNA transposition"/>
    <property type="evidence" value="ECO:0007669"/>
    <property type="project" value="InterPro"/>
</dbReference>
<feature type="domain" description="Transposase IS200-like" evidence="1">
    <location>
        <begin position="1"/>
        <end position="44"/>
    </location>
</feature>